<dbReference type="AlphaFoldDB" id="A0AA38P4W0"/>
<evidence type="ECO:0000313" key="5">
    <source>
        <dbReference type="Proteomes" id="UP001163846"/>
    </source>
</evidence>
<gene>
    <name evidence="4" type="ORF">F5878DRAFT_711480</name>
</gene>
<reference evidence="4" key="1">
    <citation type="submission" date="2022-08" db="EMBL/GenBank/DDBJ databases">
        <authorList>
            <consortium name="DOE Joint Genome Institute"/>
            <person name="Min B."/>
            <person name="Riley R."/>
            <person name="Sierra-Patev S."/>
            <person name="Naranjo-Ortiz M."/>
            <person name="Looney B."/>
            <person name="Konkel Z."/>
            <person name="Slot J.C."/>
            <person name="Sakamoto Y."/>
            <person name="Steenwyk J.L."/>
            <person name="Rokas A."/>
            <person name="Carro J."/>
            <person name="Camarero S."/>
            <person name="Ferreira P."/>
            <person name="Molpeceres G."/>
            <person name="Ruiz-Duenas F.J."/>
            <person name="Serrano A."/>
            <person name="Henrissat B."/>
            <person name="Drula E."/>
            <person name="Hughes K.W."/>
            <person name="Mata J.L."/>
            <person name="Ishikawa N.K."/>
            <person name="Vargas-Isla R."/>
            <person name="Ushijima S."/>
            <person name="Smith C.A."/>
            <person name="Ahrendt S."/>
            <person name="Andreopoulos W."/>
            <person name="He G."/>
            <person name="Labutti K."/>
            <person name="Lipzen A."/>
            <person name="Ng V."/>
            <person name="Sandor L."/>
            <person name="Barry K."/>
            <person name="Martinez A.T."/>
            <person name="Xiao Y."/>
            <person name="Gibbons J.G."/>
            <person name="Terashima K."/>
            <person name="Hibbett D.S."/>
            <person name="Grigoriev I.V."/>
        </authorList>
    </citation>
    <scope>NUCLEOTIDE SEQUENCE</scope>
    <source>
        <strain evidence="4">TFB9207</strain>
    </source>
</reference>
<evidence type="ECO:0000259" key="3">
    <source>
        <dbReference type="Pfam" id="PF10342"/>
    </source>
</evidence>
<keyword evidence="5" id="KW-1185">Reference proteome</keyword>
<name>A0AA38P4W0_9AGAR</name>
<accession>A0AA38P4W0</accession>
<dbReference type="Pfam" id="PF10342">
    <property type="entry name" value="Kre9_KNH"/>
    <property type="match status" value="1"/>
</dbReference>
<sequence length="116" mass="11899">MFVRSILATALALGASVASALILNTPSGNLVAGETMDVSWQSIATDPSQFTLFLLESNNLPFGLAADFGEVSTAPGSAAVTLPGDLTTQSYQLRAVNSTNVDQVFASSADFVITAA</sequence>
<dbReference type="InterPro" id="IPR018466">
    <property type="entry name" value="Kre9/Knh1-like_N"/>
</dbReference>
<feature type="domain" description="Yeast cell wall synthesis Kre9/Knh1-like N-terminal" evidence="3">
    <location>
        <begin position="30"/>
        <end position="112"/>
    </location>
</feature>
<evidence type="ECO:0000256" key="2">
    <source>
        <dbReference type="SAM" id="SignalP"/>
    </source>
</evidence>
<evidence type="ECO:0000313" key="4">
    <source>
        <dbReference type="EMBL" id="KAJ3836373.1"/>
    </source>
</evidence>
<keyword evidence="1 2" id="KW-0732">Signal</keyword>
<evidence type="ECO:0000256" key="1">
    <source>
        <dbReference type="ARBA" id="ARBA00022729"/>
    </source>
</evidence>
<dbReference type="EMBL" id="MU806325">
    <property type="protein sequence ID" value="KAJ3836373.1"/>
    <property type="molecule type" value="Genomic_DNA"/>
</dbReference>
<protein>
    <recommendedName>
        <fullName evidence="3">Yeast cell wall synthesis Kre9/Knh1-like N-terminal domain-containing protein</fullName>
    </recommendedName>
</protein>
<organism evidence="4 5">
    <name type="scientific">Lentinula raphanica</name>
    <dbReference type="NCBI Taxonomy" id="153919"/>
    <lineage>
        <taxon>Eukaryota</taxon>
        <taxon>Fungi</taxon>
        <taxon>Dikarya</taxon>
        <taxon>Basidiomycota</taxon>
        <taxon>Agaricomycotina</taxon>
        <taxon>Agaricomycetes</taxon>
        <taxon>Agaricomycetidae</taxon>
        <taxon>Agaricales</taxon>
        <taxon>Marasmiineae</taxon>
        <taxon>Omphalotaceae</taxon>
        <taxon>Lentinula</taxon>
    </lineage>
</organism>
<proteinExistence type="predicted"/>
<dbReference type="Proteomes" id="UP001163846">
    <property type="component" value="Unassembled WGS sequence"/>
</dbReference>
<feature type="chain" id="PRO_5041233611" description="Yeast cell wall synthesis Kre9/Knh1-like N-terminal domain-containing protein" evidence="2">
    <location>
        <begin position="21"/>
        <end position="116"/>
    </location>
</feature>
<feature type="signal peptide" evidence="2">
    <location>
        <begin position="1"/>
        <end position="20"/>
    </location>
</feature>
<comment type="caution">
    <text evidence="4">The sequence shown here is derived from an EMBL/GenBank/DDBJ whole genome shotgun (WGS) entry which is preliminary data.</text>
</comment>